<name>A0ABX4NL35_9LEPT</name>
<evidence type="ECO:0000313" key="2">
    <source>
        <dbReference type="Proteomes" id="UP000231879"/>
    </source>
</evidence>
<keyword evidence="2" id="KW-1185">Reference proteome</keyword>
<protein>
    <submittedName>
        <fullName evidence="1">Uncharacterized protein</fullName>
    </submittedName>
</protein>
<accession>A0ABX4NL35</accession>
<dbReference type="EMBL" id="NPDS01000003">
    <property type="protein sequence ID" value="PJZ57465.1"/>
    <property type="molecule type" value="Genomic_DNA"/>
</dbReference>
<comment type="caution">
    <text evidence="1">The sequence shown here is derived from an EMBL/GenBank/DDBJ whole genome shotgun (WGS) entry which is preliminary data.</text>
</comment>
<organism evidence="1 2">
    <name type="scientific">Leptospira barantonii</name>
    <dbReference type="NCBI Taxonomy" id="2023184"/>
    <lineage>
        <taxon>Bacteria</taxon>
        <taxon>Pseudomonadati</taxon>
        <taxon>Spirochaetota</taxon>
        <taxon>Spirochaetia</taxon>
        <taxon>Leptospirales</taxon>
        <taxon>Leptospiraceae</taxon>
        <taxon>Leptospira</taxon>
    </lineage>
</organism>
<dbReference type="Proteomes" id="UP000231879">
    <property type="component" value="Unassembled WGS sequence"/>
</dbReference>
<gene>
    <name evidence="1" type="ORF">CH367_08920</name>
</gene>
<proteinExistence type="predicted"/>
<sequence length="115" mass="13275">MRVLEEVILPNLDTLEKPNVIFSFKEKYRTEFKSTDSYTEYLTTCRTGSIIQASKVHKDISGIAILITCKTQLAGTPGSKSRGYYFPRLGWYFATNFENDFYKGHYEILSVKLIQ</sequence>
<evidence type="ECO:0000313" key="1">
    <source>
        <dbReference type="EMBL" id="PJZ57465.1"/>
    </source>
</evidence>
<reference evidence="1 2" key="1">
    <citation type="submission" date="2017-07" db="EMBL/GenBank/DDBJ databases">
        <title>Leptospira spp. isolated from tropical soils.</title>
        <authorList>
            <person name="Thibeaux R."/>
            <person name="Iraola G."/>
            <person name="Ferres I."/>
            <person name="Bierque E."/>
            <person name="Girault D."/>
            <person name="Soupe-Gilbert M.-E."/>
            <person name="Picardeau M."/>
            <person name="Goarant C."/>
        </authorList>
    </citation>
    <scope>NUCLEOTIDE SEQUENCE [LARGE SCALE GENOMIC DNA]</scope>
    <source>
        <strain evidence="1 2">FH4-C-A1</strain>
    </source>
</reference>